<reference evidence="2" key="1">
    <citation type="journal article" date="2021" name="Front. Plant Sci.">
        <title>Chromosome-Scale Genome Assembly for Chinese Sour Jujube and Insights Into Its Genome Evolution and Domestication Signature.</title>
        <authorList>
            <person name="Shen L.-Y."/>
            <person name="Luo H."/>
            <person name="Wang X.-L."/>
            <person name="Wang X.-M."/>
            <person name="Qiu X.-J."/>
            <person name="Liu H."/>
            <person name="Zhou S.-S."/>
            <person name="Jia K.-H."/>
            <person name="Nie S."/>
            <person name="Bao Y.-T."/>
            <person name="Zhang R.-G."/>
            <person name="Yun Q.-Z."/>
            <person name="Chai Y.-H."/>
            <person name="Lu J.-Y."/>
            <person name="Li Y."/>
            <person name="Zhao S.-W."/>
            <person name="Mao J.-F."/>
            <person name="Jia S.-G."/>
            <person name="Mao Y.-M."/>
        </authorList>
    </citation>
    <scope>NUCLEOTIDE SEQUENCE</scope>
    <source>
        <strain evidence="2">AT0</strain>
        <tissue evidence="2">Leaf</tissue>
    </source>
</reference>
<dbReference type="InterPro" id="IPR014777">
    <property type="entry name" value="4pyrrole_Mease_sub1"/>
</dbReference>
<name>A0A978UM38_ZIZJJ</name>
<dbReference type="AlphaFoldDB" id="A0A978UM38"/>
<dbReference type="SUPFAM" id="SSF53790">
    <property type="entry name" value="Tetrapyrrole methylase"/>
    <property type="match status" value="1"/>
</dbReference>
<dbReference type="EMBL" id="JAEACU010000010">
    <property type="protein sequence ID" value="KAH7515890.1"/>
    <property type="molecule type" value="Genomic_DNA"/>
</dbReference>
<dbReference type="InterPro" id="IPR050161">
    <property type="entry name" value="Siro_Cobalamin_biosynth"/>
</dbReference>
<sequence>MLAMKMVNPVLLVMNKSCNHWFPKLWTYDLPSLRWRVSFEEEKNSIGTWNFSCSYSQFLSMEAIKKCFARDLPLSYSWAPEGTALIWFTSDLVGPEVRLLYVGKTAGYHSRTQEEIHKLLLSFADVGAIVVRLEGRNLLEFRRSEKEMDFLQQLRIESECFSGIIAASGIAAELGIPLAHRGVTNSVRFLTGHLKRGGTDPLFLMHHGLPPAVAVERGTTPQEHKVFAKLKDLADEIASVELVSPTLIIIGIET</sequence>
<evidence type="ECO:0000313" key="2">
    <source>
        <dbReference type="EMBL" id="KAH7515890.1"/>
    </source>
</evidence>
<dbReference type="InterPro" id="IPR014776">
    <property type="entry name" value="4pyrrole_Mease_sub2"/>
</dbReference>
<dbReference type="GO" id="GO:0004851">
    <property type="term" value="F:uroporphyrin-III C-methyltransferase activity"/>
    <property type="evidence" value="ECO:0007669"/>
    <property type="project" value="TreeGrafter"/>
</dbReference>
<evidence type="ECO:0000256" key="1">
    <source>
        <dbReference type="ARBA" id="ARBA00023244"/>
    </source>
</evidence>
<keyword evidence="1" id="KW-0627">Porphyrin biosynthesis</keyword>
<dbReference type="GO" id="GO:0019354">
    <property type="term" value="P:siroheme biosynthetic process"/>
    <property type="evidence" value="ECO:0007669"/>
    <property type="project" value="TreeGrafter"/>
</dbReference>
<organism evidence="2 3">
    <name type="scientific">Ziziphus jujuba var. spinosa</name>
    <dbReference type="NCBI Taxonomy" id="714518"/>
    <lineage>
        <taxon>Eukaryota</taxon>
        <taxon>Viridiplantae</taxon>
        <taxon>Streptophyta</taxon>
        <taxon>Embryophyta</taxon>
        <taxon>Tracheophyta</taxon>
        <taxon>Spermatophyta</taxon>
        <taxon>Magnoliopsida</taxon>
        <taxon>eudicotyledons</taxon>
        <taxon>Gunneridae</taxon>
        <taxon>Pentapetalae</taxon>
        <taxon>rosids</taxon>
        <taxon>fabids</taxon>
        <taxon>Rosales</taxon>
        <taxon>Rhamnaceae</taxon>
        <taxon>Paliureae</taxon>
        <taxon>Ziziphus</taxon>
    </lineage>
</organism>
<dbReference type="InterPro" id="IPR035996">
    <property type="entry name" value="4pyrrol_Methylase_sf"/>
</dbReference>
<dbReference type="Proteomes" id="UP000813462">
    <property type="component" value="Unassembled WGS sequence"/>
</dbReference>
<dbReference type="PANTHER" id="PTHR45790">
    <property type="entry name" value="SIROHEME SYNTHASE-RELATED"/>
    <property type="match status" value="1"/>
</dbReference>
<comment type="caution">
    <text evidence="2">The sequence shown here is derived from an EMBL/GenBank/DDBJ whole genome shotgun (WGS) entry which is preliminary data.</text>
</comment>
<gene>
    <name evidence="2" type="ORF">FEM48_Zijuj10G0074500</name>
</gene>
<dbReference type="Gene3D" id="3.30.950.10">
    <property type="entry name" value="Methyltransferase, Cobalt-precorrin-4 Transmethylase, Domain 2"/>
    <property type="match status" value="2"/>
</dbReference>
<evidence type="ECO:0000313" key="3">
    <source>
        <dbReference type="Proteomes" id="UP000813462"/>
    </source>
</evidence>
<proteinExistence type="predicted"/>
<dbReference type="PANTHER" id="PTHR45790:SF3">
    <property type="entry name" value="S-ADENOSYL-L-METHIONINE-DEPENDENT UROPORPHYRINOGEN III METHYLTRANSFERASE, CHLOROPLASTIC"/>
    <property type="match status" value="1"/>
</dbReference>
<protein>
    <submittedName>
        <fullName evidence="2">Uncharacterized protein</fullName>
    </submittedName>
</protein>
<accession>A0A978UM38</accession>
<dbReference type="Gene3D" id="3.40.1010.10">
    <property type="entry name" value="Cobalt-precorrin-4 Transmethylase, Domain 1"/>
    <property type="match status" value="1"/>
</dbReference>